<dbReference type="GO" id="GO:0003714">
    <property type="term" value="F:transcription corepressor activity"/>
    <property type="evidence" value="ECO:0007669"/>
    <property type="project" value="InterPro"/>
</dbReference>
<organism evidence="1">
    <name type="scientific">Zea mays</name>
    <name type="common">Maize</name>
    <dbReference type="NCBI Taxonomy" id="4577"/>
    <lineage>
        <taxon>Eukaryota</taxon>
        <taxon>Viridiplantae</taxon>
        <taxon>Streptophyta</taxon>
        <taxon>Embryophyta</taxon>
        <taxon>Tracheophyta</taxon>
        <taxon>Spermatophyta</taxon>
        <taxon>Magnoliopsida</taxon>
        <taxon>Liliopsida</taxon>
        <taxon>Poales</taxon>
        <taxon>Poaceae</taxon>
        <taxon>PACMAD clade</taxon>
        <taxon>Panicoideae</taxon>
        <taxon>Andropogonodae</taxon>
        <taxon>Andropogoneae</taxon>
        <taxon>Tripsacinae</taxon>
        <taxon>Zea</taxon>
    </lineage>
</organism>
<dbReference type="PANTHER" id="PTHR12346:SF25">
    <property type="entry name" value="OS05G0588700 PROTEIN"/>
    <property type="match status" value="1"/>
</dbReference>
<reference evidence="1" key="1">
    <citation type="submission" date="2015-12" db="EMBL/GenBank/DDBJ databases">
        <title>Update maize B73 reference genome by single molecule sequencing technologies.</title>
        <authorList>
            <consortium name="Maize Genome Sequencing Project"/>
            <person name="Ware D."/>
        </authorList>
    </citation>
    <scope>NUCLEOTIDE SEQUENCE</scope>
    <source>
        <tissue evidence="1">Seedling</tissue>
    </source>
</reference>
<dbReference type="STRING" id="4577.A0A1D6FLD0"/>
<dbReference type="SMR" id="A0A1D6FLD0"/>
<dbReference type="PANTHER" id="PTHR12346">
    <property type="entry name" value="SIN3B-RELATED"/>
    <property type="match status" value="1"/>
</dbReference>
<gene>
    <name evidence="1" type="ORF">ZEAMMB73_Zm00001d009729</name>
</gene>
<protein>
    <submittedName>
        <fullName evidence="1">Paired amphipathic helix protein Sin3-like 5</fullName>
    </submittedName>
</protein>
<dbReference type="AlphaFoldDB" id="A0A1D6FLD0"/>
<sequence length="245" mass="28005">MLLQRYRATSDFIRNLQLQEDVDKDMTIQDHLTPLHRRCIEQLYDEHGLDMLDALSQKTDTRIALVILESRLNQKIEDLEQAQLSLNKACSNIIANNYYRSLDHRSSSFKQLDKRRMRPKDTNLHIHEDIDRMVRYACKGCPSEQNLMMIWTTLAQPCFSIIGRQLQEWNGTVAPKEACEDCGLSKTFLGNIPDSSLANNLYSPSKRCGYLQIASNKPASIPDACQTEIEDGCALDSQVVLSMLH</sequence>
<dbReference type="InterPro" id="IPR039774">
    <property type="entry name" value="Sin3-like"/>
</dbReference>
<dbReference type="EMBL" id="CM000784">
    <property type="protein sequence ID" value="AQK92504.1"/>
    <property type="molecule type" value="Genomic_DNA"/>
</dbReference>
<dbReference type="InParanoid" id="A0A1D6FLD0"/>
<evidence type="ECO:0000313" key="1">
    <source>
        <dbReference type="EMBL" id="AQK92504.1"/>
    </source>
</evidence>
<proteinExistence type="predicted"/>
<accession>A0A1D6FLD0</accession>
<feature type="non-terminal residue" evidence="1">
    <location>
        <position position="245"/>
    </location>
</feature>
<name>A0A1D6FLD0_MAIZE</name>